<keyword evidence="1" id="KW-0479">Metal-binding</keyword>
<dbReference type="GO" id="GO:0016829">
    <property type="term" value="F:lyase activity"/>
    <property type="evidence" value="ECO:0007669"/>
    <property type="project" value="UniProtKB-KW"/>
</dbReference>
<keyword evidence="5" id="KW-1185">Reference proteome</keyword>
<name>A0A3D9SJ04_9ACTN</name>
<dbReference type="EMBL" id="QTTT01000001">
    <property type="protein sequence ID" value="REE95928.1"/>
    <property type="molecule type" value="Genomic_DNA"/>
</dbReference>
<protein>
    <submittedName>
        <fullName evidence="4">Catechol 2,3-dioxygenase-like lactoylglutathione lyase family enzyme</fullName>
    </submittedName>
</protein>
<feature type="domain" description="VOC" evidence="3">
    <location>
        <begin position="10"/>
        <end position="158"/>
    </location>
</feature>
<accession>A0A3D9SJ04</accession>
<dbReference type="GO" id="GO:0046491">
    <property type="term" value="P:L-methylmalonyl-CoA metabolic process"/>
    <property type="evidence" value="ECO:0007669"/>
    <property type="project" value="TreeGrafter"/>
</dbReference>
<dbReference type="GO" id="GO:0004493">
    <property type="term" value="F:methylmalonyl-CoA epimerase activity"/>
    <property type="evidence" value="ECO:0007669"/>
    <property type="project" value="TreeGrafter"/>
</dbReference>
<dbReference type="OrthoDB" id="2613830at2"/>
<dbReference type="SUPFAM" id="SSF54593">
    <property type="entry name" value="Glyoxalase/Bleomycin resistance protein/Dihydroxybiphenyl dioxygenase"/>
    <property type="match status" value="1"/>
</dbReference>
<evidence type="ECO:0000259" key="3">
    <source>
        <dbReference type="PROSITE" id="PS51819"/>
    </source>
</evidence>
<evidence type="ECO:0000256" key="2">
    <source>
        <dbReference type="SAM" id="MobiDB-lite"/>
    </source>
</evidence>
<dbReference type="InterPro" id="IPR037523">
    <property type="entry name" value="VOC_core"/>
</dbReference>
<dbReference type="GO" id="GO:0051213">
    <property type="term" value="F:dioxygenase activity"/>
    <property type="evidence" value="ECO:0007669"/>
    <property type="project" value="UniProtKB-KW"/>
</dbReference>
<dbReference type="AlphaFoldDB" id="A0A3D9SJ04"/>
<keyword evidence="4" id="KW-0560">Oxidoreductase</keyword>
<dbReference type="PANTHER" id="PTHR43048:SF6">
    <property type="entry name" value="BLR8189 PROTEIN"/>
    <property type="match status" value="1"/>
</dbReference>
<organism evidence="4 5">
    <name type="scientific">Thermomonospora umbrina</name>
    <dbReference type="NCBI Taxonomy" id="111806"/>
    <lineage>
        <taxon>Bacteria</taxon>
        <taxon>Bacillati</taxon>
        <taxon>Actinomycetota</taxon>
        <taxon>Actinomycetes</taxon>
        <taxon>Streptosporangiales</taxon>
        <taxon>Thermomonosporaceae</taxon>
        <taxon>Thermomonospora</taxon>
    </lineage>
</organism>
<proteinExistence type="predicted"/>
<dbReference type="Proteomes" id="UP000256661">
    <property type="component" value="Unassembled WGS sequence"/>
</dbReference>
<dbReference type="RefSeq" id="WP_116021654.1">
    <property type="nucleotide sequence ID" value="NZ_QTTT01000001.1"/>
</dbReference>
<evidence type="ECO:0000313" key="5">
    <source>
        <dbReference type="Proteomes" id="UP000256661"/>
    </source>
</evidence>
<gene>
    <name evidence="4" type="ORF">DFJ69_1342</name>
</gene>
<dbReference type="PANTHER" id="PTHR43048">
    <property type="entry name" value="METHYLMALONYL-COA EPIMERASE"/>
    <property type="match status" value="1"/>
</dbReference>
<evidence type="ECO:0000256" key="1">
    <source>
        <dbReference type="ARBA" id="ARBA00022723"/>
    </source>
</evidence>
<keyword evidence="4" id="KW-0456">Lyase</keyword>
<reference evidence="4 5" key="1">
    <citation type="submission" date="2018-08" db="EMBL/GenBank/DDBJ databases">
        <title>Sequencing the genomes of 1000 actinobacteria strains.</title>
        <authorList>
            <person name="Klenk H.-P."/>
        </authorList>
    </citation>
    <scope>NUCLEOTIDE SEQUENCE [LARGE SCALE GENOMIC DNA]</scope>
    <source>
        <strain evidence="4 5">DSM 43927</strain>
    </source>
</reference>
<dbReference type="InterPro" id="IPR029068">
    <property type="entry name" value="Glyas_Bleomycin-R_OHBP_Dase"/>
</dbReference>
<keyword evidence="4" id="KW-0223">Dioxygenase</keyword>
<dbReference type="InterPro" id="IPR051785">
    <property type="entry name" value="MMCE/EMCE_epimerase"/>
</dbReference>
<dbReference type="Pfam" id="PF00903">
    <property type="entry name" value="Glyoxalase"/>
    <property type="match status" value="1"/>
</dbReference>
<comment type="caution">
    <text evidence="4">The sequence shown here is derived from an EMBL/GenBank/DDBJ whole genome shotgun (WGS) entry which is preliminary data.</text>
</comment>
<dbReference type="Gene3D" id="3.10.180.10">
    <property type="entry name" value="2,3-Dihydroxybiphenyl 1,2-Dioxygenase, domain 1"/>
    <property type="match status" value="1"/>
</dbReference>
<evidence type="ECO:0000313" key="4">
    <source>
        <dbReference type="EMBL" id="REE95928.1"/>
    </source>
</evidence>
<dbReference type="GO" id="GO:0046872">
    <property type="term" value="F:metal ion binding"/>
    <property type="evidence" value="ECO:0007669"/>
    <property type="project" value="UniProtKB-KW"/>
</dbReference>
<dbReference type="PROSITE" id="PS51819">
    <property type="entry name" value="VOC"/>
    <property type="match status" value="1"/>
</dbReference>
<dbReference type="InterPro" id="IPR004360">
    <property type="entry name" value="Glyas_Fos-R_dOase_dom"/>
</dbReference>
<feature type="region of interest" description="Disordered" evidence="2">
    <location>
        <begin position="124"/>
        <end position="175"/>
    </location>
</feature>
<sequence length="175" mass="19148">MEGRPQGVRGIDHVGVTVPDLDAATEFFRAALDAEVLYDTLRRADGPNGGPGTERHLGVPPGTRELAVRMLALPHGPGLELMEFAGPRQNAPSLPCDLGWQHLAVYVDDLDAAAERVAAAGGRLLDEPRPLPGPESGPRNRFQYTRTPWGGTLELLTYPDPQPYENSTPRRRWRP</sequence>